<dbReference type="InterPro" id="IPR002938">
    <property type="entry name" value="FAD-bd"/>
</dbReference>
<accession>A0A6A6WUZ6</accession>
<gene>
    <name evidence="7" type="ORF">K505DRAFT_379521</name>
</gene>
<proteinExistence type="inferred from homology"/>
<dbReference type="SUPFAM" id="SSF51905">
    <property type="entry name" value="FAD/NAD(P)-binding domain"/>
    <property type="match status" value="1"/>
</dbReference>
<sequence>MTIQHAIIIGGGITGIAAALALTQLNRMTCSVFEIKPEPATIGGAINLTPNALRYLEHLGVLSRLTQLGCEVKSIEIASLRTGQRLGIINYDKIEKFQHRALRVMRHDLLQAMLTTLEELGVNVQYGMRIDTVVEGHGKITATFEDGMRLEGDILLGCDGIHSAVRTKFIQPDRKPEYTGVANAYGLLDATDIRDTIPINSTSLFFSRFGSLLLSYTDAEMSRLYISAVMGTQDVGSREGWITKGDDQDTLKRDLLRRFSGPTLPSLGSIIQRADAITLYPVYRLSENGMWSSGRMLLLGDAAHAMPPQGESVGLALEDVVLLSRILEHHETRPVEDIFLRYDDLRRPRINTAVKEANFGFETIKDRGWVATIIMEWLTWIVLAWRATRKEEEFIFDVLEVSNDGTAGGINGGPARAANDGAAGAANGGAAGAANGGAAGAANGGAAGAANGGAAEAANGGAAGAANGGAAGATNGGAAGGGIGAIARAFIAMLAFSD</sequence>
<dbReference type="GO" id="GO:0071949">
    <property type="term" value="F:FAD binding"/>
    <property type="evidence" value="ECO:0007669"/>
    <property type="project" value="InterPro"/>
</dbReference>
<dbReference type="GO" id="GO:0004497">
    <property type="term" value="F:monooxygenase activity"/>
    <property type="evidence" value="ECO:0007669"/>
    <property type="project" value="UniProtKB-KW"/>
</dbReference>
<dbReference type="InterPro" id="IPR050493">
    <property type="entry name" value="FAD-dep_Monooxygenase_BioMet"/>
</dbReference>
<dbReference type="AlphaFoldDB" id="A0A6A6WUZ6"/>
<dbReference type="Gene3D" id="3.50.50.60">
    <property type="entry name" value="FAD/NAD(P)-binding domain"/>
    <property type="match status" value="1"/>
</dbReference>
<dbReference type="Pfam" id="PF01494">
    <property type="entry name" value="FAD_binding_3"/>
    <property type="match status" value="1"/>
</dbReference>
<dbReference type="Proteomes" id="UP000799757">
    <property type="component" value="Unassembled WGS sequence"/>
</dbReference>
<evidence type="ECO:0000256" key="2">
    <source>
        <dbReference type="ARBA" id="ARBA00022630"/>
    </source>
</evidence>
<dbReference type="EMBL" id="MU002306">
    <property type="protein sequence ID" value="KAF2787547.1"/>
    <property type="molecule type" value="Genomic_DNA"/>
</dbReference>
<keyword evidence="5" id="KW-0503">Monooxygenase</keyword>
<name>A0A6A6WUZ6_9PLEO</name>
<reference evidence="7" key="1">
    <citation type="journal article" date="2020" name="Stud. Mycol.">
        <title>101 Dothideomycetes genomes: a test case for predicting lifestyles and emergence of pathogens.</title>
        <authorList>
            <person name="Haridas S."/>
            <person name="Albert R."/>
            <person name="Binder M."/>
            <person name="Bloem J."/>
            <person name="Labutti K."/>
            <person name="Salamov A."/>
            <person name="Andreopoulos B."/>
            <person name="Baker S."/>
            <person name="Barry K."/>
            <person name="Bills G."/>
            <person name="Bluhm B."/>
            <person name="Cannon C."/>
            <person name="Castanera R."/>
            <person name="Culley D."/>
            <person name="Daum C."/>
            <person name="Ezra D."/>
            <person name="Gonzalez J."/>
            <person name="Henrissat B."/>
            <person name="Kuo A."/>
            <person name="Liang C."/>
            <person name="Lipzen A."/>
            <person name="Lutzoni F."/>
            <person name="Magnuson J."/>
            <person name="Mondo S."/>
            <person name="Nolan M."/>
            <person name="Ohm R."/>
            <person name="Pangilinan J."/>
            <person name="Park H.-J."/>
            <person name="Ramirez L."/>
            <person name="Alfaro M."/>
            <person name="Sun H."/>
            <person name="Tritt A."/>
            <person name="Yoshinaga Y."/>
            <person name="Zwiers L.-H."/>
            <person name="Turgeon B."/>
            <person name="Goodwin S."/>
            <person name="Spatafora J."/>
            <person name="Crous P."/>
            <person name="Grigoriev I."/>
        </authorList>
    </citation>
    <scope>NUCLEOTIDE SEQUENCE</scope>
    <source>
        <strain evidence="7">CBS 109.77</strain>
    </source>
</reference>
<comment type="similarity">
    <text evidence="1">Belongs to the paxM FAD-dependent monooxygenase family.</text>
</comment>
<evidence type="ECO:0000256" key="5">
    <source>
        <dbReference type="ARBA" id="ARBA00023033"/>
    </source>
</evidence>
<keyword evidence="8" id="KW-1185">Reference proteome</keyword>
<dbReference type="InterPro" id="IPR036188">
    <property type="entry name" value="FAD/NAD-bd_sf"/>
</dbReference>
<evidence type="ECO:0000256" key="1">
    <source>
        <dbReference type="ARBA" id="ARBA00007992"/>
    </source>
</evidence>
<dbReference type="OrthoDB" id="16820at2759"/>
<keyword evidence="2" id="KW-0285">Flavoprotein</keyword>
<evidence type="ECO:0000256" key="3">
    <source>
        <dbReference type="ARBA" id="ARBA00022827"/>
    </source>
</evidence>
<evidence type="ECO:0000313" key="7">
    <source>
        <dbReference type="EMBL" id="KAF2787547.1"/>
    </source>
</evidence>
<feature type="domain" description="FAD-binding" evidence="6">
    <location>
        <begin position="6"/>
        <end position="356"/>
    </location>
</feature>
<evidence type="ECO:0000313" key="8">
    <source>
        <dbReference type="Proteomes" id="UP000799757"/>
    </source>
</evidence>
<keyword evidence="4" id="KW-0560">Oxidoreductase</keyword>
<dbReference type="PANTHER" id="PTHR13789:SF309">
    <property type="entry name" value="PUTATIVE (AFU_ORTHOLOGUE AFUA_6G14510)-RELATED"/>
    <property type="match status" value="1"/>
</dbReference>
<dbReference type="PANTHER" id="PTHR13789">
    <property type="entry name" value="MONOOXYGENASE"/>
    <property type="match status" value="1"/>
</dbReference>
<protein>
    <submittedName>
        <fullName evidence="7">FAD/NAD(P)-binding domain-containing protein</fullName>
    </submittedName>
</protein>
<evidence type="ECO:0000259" key="6">
    <source>
        <dbReference type="Pfam" id="PF01494"/>
    </source>
</evidence>
<dbReference type="PRINTS" id="PR00420">
    <property type="entry name" value="RNGMNOXGNASE"/>
</dbReference>
<keyword evidence="3" id="KW-0274">FAD</keyword>
<evidence type="ECO:0000256" key="4">
    <source>
        <dbReference type="ARBA" id="ARBA00023002"/>
    </source>
</evidence>
<organism evidence="7 8">
    <name type="scientific">Melanomma pulvis-pyrius CBS 109.77</name>
    <dbReference type="NCBI Taxonomy" id="1314802"/>
    <lineage>
        <taxon>Eukaryota</taxon>
        <taxon>Fungi</taxon>
        <taxon>Dikarya</taxon>
        <taxon>Ascomycota</taxon>
        <taxon>Pezizomycotina</taxon>
        <taxon>Dothideomycetes</taxon>
        <taxon>Pleosporomycetidae</taxon>
        <taxon>Pleosporales</taxon>
        <taxon>Melanommataceae</taxon>
        <taxon>Melanomma</taxon>
    </lineage>
</organism>